<evidence type="ECO:0000256" key="1">
    <source>
        <dbReference type="ARBA" id="ARBA00006217"/>
    </source>
</evidence>
<name>A0A9D3V8P4_9ROSI</name>
<accession>A0A9D3V8P4</accession>
<dbReference type="SUPFAM" id="SSF53056">
    <property type="entry name" value="beta-carbonic anhydrase, cab"/>
    <property type="match status" value="1"/>
</dbReference>
<dbReference type="GO" id="GO:0008270">
    <property type="term" value="F:zinc ion binding"/>
    <property type="evidence" value="ECO:0007669"/>
    <property type="project" value="UniProtKB-UniRule"/>
</dbReference>
<evidence type="ECO:0000313" key="4">
    <source>
        <dbReference type="EMBL" id="KAH1074135.1"/>
    </source>
</evidence>
<organism evidence="4 5">
    <name type="scientific">Gossypium stocksii</name>
    <dbReference type="NCBI Taxonomy" id="47602"/>
    <lineage>
        <taxon>Eukaryota</taxon>
        <taxon>Viridiplantae</taxon>
        <taxon>Streptophyta</taxon>
        <taxon>Embryophyta</taxon>
        <taxon>Tracheophyta</taxon>
        <taxon>Spermatophyta</taxon>
        <taxon>Magnoliopsida</taxon>
        <taxon>eudicotyledons</taxon>
        <taxon>Gunneridae</taxon>
        <taxon>Pentapetalae</taxon>
        <taxon>rosids</taxon>
        <taxon>malvids</taxon>
        <taxon>Malvales</taxon>
        <taxon>Malvaceae</taxon>
        <taxon>Malvoideae</taxon>
        <taxon>Gossypium</taxon>
    </lineage>
</organism>
<comment type="cofactor">
    <cofactor evidence="2">
        <name>Zn(2+)</name>
        <dbReference type="ChEBI" id="CHEBI:29105"/>
    </cofactor>
    <text evidence="2">Binds 1 zinc ion per subunit.</text>
</comment>
<reference evidence="4 5" key="1">
    <citation type="journal article" date="2021" name="Plant Biotechnol. J.">
        <title>Multi-omics assisted identification of the key and species-specific regulatory components of drought-tolerant mechanisms in Gossypium stocksii.</title>
        <authorList>
            <person name="Yu D."/>
            <person name="Ke L."/>
            <person name="Zhang D."/>
            <person name="Wu Y."/>
            <person name="Sun Y."/>
            <person name="Mei J."/>
            <person name="Sun J."/>
            <person name="Sun Y."/>
        </authorList>
    </citation>
    <scope>NUCLEOTIDE SEQUENCE [LARGE SCALE GENOMIC DNA]</scope>
    <source>
        <strain evidence="5">cv. E1</strain>
        <tissue evidence="4">Leaf</tissue>
    </source>
</reference>
<feature type="binding site" evidence="2">
    <location>
        <position position="18"/>
    </location>
    <ligand>
        <name>Zn(2+)</name>
        <dbReference type="ChEBI" id="CHEBI:29105"/>
    </ligand>
</feature>
<gene>
    <name evidence="4" type="ORF">J1N35_026463</name>
</gene>
<proteinExistence type="inferred from homology"/>
<dbReference type="InterPro" id="IPR036874">
    <property type="entry name" value="Carbonic_anhydrase_sf"/>
</dbReference>
<dbReference type="EMBL" id="JAIQCV010000008">
    <property type="protein sequence ID" value="KAH1074135.1"/>
    <property type="molecule type" value="Genomic_DNA"/>
</dbReference>
<dbReference type="GO" id="GO:0004089">
    <property type="term" value="F:carbonate dehydratase activity"/>
    <property type="evidence" value="ECO:0007669"/>
    <property type="project" value="UniProtKB-UniRule"/>
</dbReference>
<protein>
    <recommendedName>
        <fullName evidence="3">Carbonic anhydrase</fullName>
        <ecNumber evidence="3">4.2.1.1</ecNumber>
    </recommendedName>
    <alternativeName>
        <fullName evidence="3">Carbonate dehydratase</fullName>
    </alternativeName>
</protein>
<dbReference type="Pfam" id="PF00484">
    <property type="entry name" value="Pro_CA"/>
    <property type="match status" value="1"/>
</dbReference>
<comment type="function">
    <text evidence="3">Reversible hydration of carbon dioxide.</text>
</comment>
<comment type="caution">
    <text evidence="4">The sequence shown here is derived from an EMBL/GenBank/DDBJ whole genome shotgun (WGS) entry which is preliminary data.</text>
</comment>
<dbReference type="Proteomes" id="UP000828251">
    <property type="component" value="Unassembled WGS sequence"/>
</dbReference>
<feature type="binding site" evidence="2">
    <location>
        <position position="15"/>
    </location>
    <ligand>
        <name>Zn(2+)</name>
        <dbReference type="ChEBI" id="CHEBI:29105"/>
    </ligand>
</feature>
<keyword evidence="2 3" id="KW-0862">Zinc</keyword>
<dbReference type="Gene3D" id="3.40.1050.10">
    <property type="entry name" value="Carbonic anhydrase"/>
    <property type="match status" value="1"/>
</dbReference>
<dbReference type="AlphaFoldDB" id="A0A9D3V8P4"/>
<sequence>MLGLIQVDNIVVIGHSCCGGIKGIMSIPEDGTTGSDFIEGMCTCKDQGETELSFSEQ</sequence>
<dbReference type="InterPro" id="IPR001765">
    <property type="entry name" value="Carbonic_anhydrase"/>
</dbReference>
<comment type="similarity">
    <text evidence="1 3">Belongs to the beta-class carbonic anhydrase family.</text>
</comment>
<dbReference type="OrthoDB" id="10248475at2759"/>
<keyword evidence="2" id="KW-0479">Metal-binding</keyword>
<keyword evidence="3" id="KW-0456">Lyase</keyword>
<evidence type="ECO:0000256" key="2">
    <source>
        <dbReference type="PIRSR" id="PIRSR601765-1"/>
    </source>
</evidence>
<evidence type="ECO:0000313" key="5">
    <source>
        <dbReference type="Proteomes" id="UP000828251"/>
    </source>
</evidence>
<dbReference type="EC" id="4.2.1.1" evidence="3"/>
<keyword evidence="5" id="KW-1185">Reference proteome</keyword>
<evidence type="ECO:0000256" key="3">
    <source>
        <dbReference type="RuleBase" id="RU003956"/>
    </source>
</evidence>
<comment type="catalytic activity">
    <reaction evidence="3">
        <text>hydrogencarbonate + H(+) = CO2 + H2O</text>
        <dbReference type="Rhea" id="RHEA:10748"/>
        <dbReference type="ChEBI" id="CHEBI:15377"/>
        <dbReference type="ChEBI" id="CHEBI:15378"/>
        <dbReference type="ChEBI" id="CHEBI:16526"/>
        <dbReference type="ChEBI" id="CHEBI:17544"/>
        <dbReference type="EC" id="4.2.1.1"/>
    </reaction>
</comment>